<gene>
    <name evidence="1" type="ORF">M0R45_002231</name>
    <name evidence="2" type="ORF">M0R45_002232</name>
</gene>
<organism evidence="1 3">
    <name type="scientific">Rubus argutus</name>
    <name type="common">Southern blackberry</name>
    <dbReference type="NCBI Taxonomy" id="59490"/>
    <lineage>
        <taxon>Eukaryota</taxon>
        <taxon>Viridiplantae</taxon>
        <taxon>Streptophyta</taxon>
        <taxon>Embryophyta</taxon>
        <taxon>Tracheophyta</taxon>
        <taxon>Spermatophyta</taxon>
        <taxon>Magnoliopsida</taxon>
        <taxon>eudicotyledons</taxon>
        <taxon>Gunneridae</taxon>
        <taxon>Pentapetalae</taxon>
        <taxon>rosids</taxon>
        <taxon>fabids</taxon>
        <taxon>Rosales</taxon>
        <taxon>Rosaceae</taxon>
        <taxon>Rosoideae</taxon>
        <taxon>Rosoideae incertae sedis</taxon>
        <taxon>Rubus</taxon>
    </lineage>
</organism>
<evidence type="ECO:0000313" key="1">
    <source>
        <dbReference type="EMBL" id="KAK9901173.1"/>
    </source>
</evidence>
<name>A0AAW1VI17_RUBAR</name>
<accession>A0AAW1VI17</accession>
<dbReference type="Proteomes" id="UP001457282">
    <property type="component" value="Unassembled WGS sequence"/>
</dbReference>
<protein>
    <submittedName>
        <fullName evidence="1">Uncharacterized protein</fullName>
    </submittedName>
</protein>
<proteinExistence type="predicted"/>
<evidence type="ECO:0000313" key="3">
    <source>
        <dbReference type="Proteomes" id="UP001457282"/>
    </source>
</evidence>
<reference evidence="1 3" key="1">
    <citation type="journal article" date="2023" name="G3 (Bethesda)">
        <title>A chromosome-length genome assembly and annotation of blackberry (Rubus argutus, cv. 'Hillquist').</title>
        <authorList>
            <person name="Bruna T."/>
            <person name="Aryal R."/>
            <person name="Dudchenko O."/>
            <person name="Sargent D.J."/>
            <person name="Mead D."/>
            <person name="Buti M."/>
            <person name="Cavallini A."/>
            <person name="Hytonen T."/>
            <person name="Andres J."/>
            <person name="Pham M."/>
            <person name="Weisz D."/>
            <person name="Mascagni F."/>
            <person name="Usai G."/>
            <person name="Natali L."/>
            <person name="Bassil N."/>
            <person name="Fernandez G.E."/>
            <person name="Lomsadze A."/>
            <person name="Armour M."/>
            <person name="Olukolu B."/>
            <person name="Poorten T."/>
            <person name="Britton C."/>
            <person name="Davik J."/>
            <person name="Ashrafi H."/>
            <person name="Aiden E.L."/>
            <person name="Borodovsky M."/>
            <person name="Worthington M."/>
        </authorList>
    </citation>
    <scope>NUCLEOTIDE SEQUENCE [LARGE SCALE GENOMIC DNA]</scope>
    <source>
        <strain evidence="1">PI 553951</strain>
    </source>
</reference>
<dbReference type="EMBL" id="JBEDUW010000324">
    <property type="protein sequence ID" value="KAK9901173.1"/>
    <property type="molecule type" value="Genomic_DNA"/>
</dbReference>
<evidence type="ECO:0000313" key="2">
    <source>
        <dbReference type="EMBL" id="KAK9901174.1"/>
    </source>
</evidence>
<dbReference type="AlphaFoldDB" id="A0AAW1VI17"/>
<keyword evidence="3" id="KW-1185">Reference proteome</keyword>
<sequence>MTGLQLMAEHDMGEHGAARRRLEEQRADLMHGDGHLRFWICEARAEGMISVSGQLDCCWDEVVIWVCSRFGERLNTGWFGFGNRGRARL</sequence>
<comment type="caution">
    <text evidence="1">The sequence shown here is derived from an EMBL/GenBank/DDBJ whole genome shotgun (WGS) entry which is preliminary data.</text>
</comment>
<dbReference type="EMBL" id="JBEDUW010000324">
    <property type="protein sequence ID" value="KAK9901174.1"/>
    <property type="molecule type" value="Genomic_DNA"/>
</dbReference>